<protein>
    <submittedName>
        <fullName evidence="1">Uncharacterized protein</fullName>
    </submittedName>
</protein>
<name>A0A8S3I5J8_9BILA</name>
<reference evidence="1" key="1">
    <citation type="submission" date="2021-02" db="EMBL/GenBank/DDBJ databases">
        <authorList>
            <person name="Nowell W R."/>
        </authorList>
    </citation>
    <scope>NUCLEOTIDE SEQUENCE</scope>
</reference>
<dbReference type="Gene3D" id="3.30.200.20">
    <property type="entry name" value="Phosphorylase Kinase, domain 1"/>
    <property type="match status" value="1"/>
</dbReference>
<organism evidence="1 2">
    <name type="scientific">Rotaria magnacalcarata</name>
    <dbReference type="NCBI Taxonomy" id="392030"/>
    <lineage>
        <taxon>Eukaryota</taxon>
        <taxon>Metazoa</taxon>
        <taxon>Spiralia</taxon>
        <taxon>Gnathifera</taxon>
        <taxon>Rotifera</taxon>
        <taxon>Eurotatoria</taxon>
        <taxon>Bdelloidea</taxon>
        <taxon>Philodinida</taxon>
        <taxon>Philodinidae</taxon>
        <taxon>Rotaria</taxon>
    </lineage>
</organism>
<dbReference type="AlphaFoldDB" id="A0A8S3I5J8"/>
<sequence length="32" mass="3990">VYKVRHKEDNQLYAIKRSLTKFRGKSDRYELF</sequence>
<dbReference type="EMBL" id="CAJOBI010325166">
    <property type="protein sequence ID" value="CAF5190677.1"/>
    <property type="molecule type" value="Genomic_DNA"/>
</dbReference>
<accession>A0A8S3I5J8</accession>
<gene>
    <name evidence="1" type="ORF">SMN809_LOCUS72185</name>
</gene>
<dbReference type="Proteomes" id="UP000676336">
    <property type="component" value="Unassembled WGS sequence"/>
</dbReference>
<feature type="non-terminal residue" evidence="1">
    <location>
        <position position="1"/>
    </location>
</feature>
<evidence type="ECO:0000313" key="1">
    <source>
        <dbReference type="EMBL" id="CAF5190677.1"/>
    </source>
</evidence>
<evidence type="ECO:0000313" key="2">
    <source>
        <dbReference type="Proteomes" id="UP000676336"/>
    </source>
</evidence>
<comment type="caution">
    <text evidence="1">The sequence shown here is derived from an EMBL/GenBank/DDBJ whole genome shotgun (WGS) entry which is preliminary data.</text>
</comment>
<proteinExistence type="predicted"/>